<feature type="compositionally biased region" description="Basic and acidic residues" evidence="1">
    <location>
        <begin position="1"/>
        <end position="30"/>
    </location>
</feature>
<feature type="region of interest" description="Disordered" evidence="1">
    <location>
        <begin position="1"/>
        <end position="45"/>
    </location>
</feature>
<feature type="region of interest" description="Disordered" evidence="1">
    <location>
        <begin position="83"/>
        <end position="104"/>
    </location>
</feature>
<organism evidence="2 3">
    <name type="scientific">Nonomuraea maheshkhaliensis</name>
    <dbReference type="NCBI Taxonomy" id="419590"/>
    <lineage>
        <taxon>Bacteria</taxon>
        <taxon>Bacillati</taxon>
        <taxon>Actinomycetota</taxon>
        <taxon>Actinomycetes</taxon>
        <taxon>Streptosporangiales</taxon>
        <taxon>Streptosporangiaceae</taxon>
        <taxon>Nonomuraea</taxon>
    </lineage>
</organism>
<dbReference type="RefSeq" id="WP_346112367.1">
    <property type="nucleotide sequence ID" value="NZ_BAAAMU010000096.1"/>
</dbReference>
<reference evidence="2 3" key="1">
    <citation type="journal article" date="2019" name="Int. J. Syst. Evol. Microbiol.">
        <title>The Global Catalogue of Microorganisms (GCM) 10K type strain sequencing project: providing services to taxonomists for standard genome sequencing and annotation.</title>
        <authorList>
            <consortium name="The Broad Institute Genomics Platform"/>
            <consortium name="The Broad Institute Genome Sequencing Center for Infectious Disease"/>
            <person name="Wu L."/>
            <person name="Ma J."/>
        </authorList>
    </citation>
    <scope>NUCLEOTIDE SEQUENCE [LARGE SCALE GENOMIC DNA]</scope>
    <source>
        <strain evidence="2 3">JCM 13929</strain>
    </source>
</reference>
<comment type="caution">
    <text evidence="2">The sequence shown here is derived from an EMBL/GenBank/DDBJ whole genome shotgun (WGS) entry which is preliminary data.</text>
</comment>
<dbReference type="EMBL" id="BAAAMU010000096">
    <property type="protein sequence ID" value="GAA1673663.1"/>
    <property type="molecule type" value="Genomic_DNA"/>
</dbReference>
<protein>
    <recommendedName>
        <fullName evidence="4">MerR family transcriptional regulator</fullName>
    </recommendedName>
</protein>
<evidence type="ECO:0000313" key="3">
    <source>
        <dbReference type="Proteomes" id="UP001500064"/>
    </source>
</evidence>
<evidence type="ECO:0008006" key="4">
    <source>
        <dbReference type="Google" id="ProtNLM"/>
    </source>
</evidence>
<dbReference type="Proteomes" id="UP001500064">
    <property type="component" value="Unassembled WGS sequence"/>
</dbReference>
<proteinExistence type="predicted"/>
<evidence type="ECO:0000313" key="2">
    <source>
        <dbReference type="EMBL" id="GAA1673663.1"/>
    </source>
</evidence>
<accession>A0ABN2GME7</accession>
<sequence length="104" mass="11834">MDETGDAAHQDDPAPARRERLDRGPDEQRARGARPRGGTRTLRARHSLLRRHRGHITDRIQELHRCLDLVSRKVALYEEHLAGEHGDPLWTGPCPTDEQPPPLD</sequence>
<name>A0ABN2GME7_9ACTN</name>
<evidence type="ECO:0000256" key="1">
    <source>
        <dbReference type="SAM" id="MobiDB-lite"/>
    </source>
</evidence>
<gene>
    <name evidence="2" type="ORF">GCM10009733_083440</name>
</gene>
<keyword evidence="3" id="KW-1185">Reference proteome</keyword>